<proteinExistence type="predicted"/>
<protein>
    <submittedName>
        <fullName evidence="1">Uncharacterized protein</fullName>
    </submittedName>
</protein>
<dbReference type="EMBL" id="LAZR01007633">
    <property type="protein sequence ID" value="KKM83976.1"/>
    <property type="molecule type" value="Genomic_DNA"/>
</dbReference>
<comment type="caution">
    <text evidence="1">The sequence shown here is derived from an EMBL/GenBank/DDBJ whole genome shotgun (WGS) entry which is preliminary data.</text>
</comment>
<reference evidence="1" key="1">
    <citation type="journal article" date="2015" name="Nature">
        <title>Complex archaea that bridge the gap between prokaryotes and eukaryotes.</title>
        <authorList>
            <person name="Spang A."/>
            <person name="Saw J.H."/>
            <person name="Jorgensen S.L."/>
            <person name="Zaremba-Niedzwiedzka K."/>
            <person name="Martijn J."/>
            <person name="Lind A.E."/>
            <person name="van Eijk R."/>
            <person name="Schleper C."/>
            <person name="Guy L."/>
            <person name="Ettema T.J."/>
        </authorList>
    </citation>
    <scope>NUCLEOTIDE SEQUENCE</scope>
</reference>
<organism evidence="1">
    <name type="scientific">marine sediment metagenome</name>
    <dbReference type="NCBI Taxonomy" id="412755"/>
    <lineage>
        <taxon>unclassified sequences</taxon>
        <taxon>metagenomes</taxon>
        <taxon>ecological metagenomes</taxon>
    </lineage>
</organism>
<sequence>MQKTFTQAEFNSAVKAAFNLGRDRGQVERQRTMERLITANCNLWQEIIRLDEQVPLSSVKISYLMASSILKKLIKHTEAKALCLKLRRAMECQQCDVSKIIEGIKTLTLTQEK</sequence>
<gene>
    <name evidence="1" type="ORF">LCGC14_1303800</name>
</gene>
<name>A0A0F9L994_9ZZZZ</name>
<evidence type="ECO:0000313" key="1">
    <source>
        <dbReference type="EMBL" id="KKM83976.1"/>
    </source>
</evidence>
<dbReference type="AlphaFoldDB" id="A0A0F9L994"/>
<accession>A0A0F9L994</accession>